<dbReference type="STRING" id="74873.A0A084VB62"/>
<dbReference type="EnsemblMetazoa" id="ASIC001246-RA">
    <property type="protein sequence ID" value="ASIC001246-PA"/>
    <property type="gene ID" value="ASIC001246"/>
</dbReference>
<evidence type="ECO:0000313" key="6">
    <source>
        <dbReference type="EMBL" id="KFB35206.1"/>
    </source>
</evidence>
<dbReference type="EMBL" id="ATLV01005459">
    <property type="status" value="NOT_ANNOTATED_CDS"/>
    <property type="molecule type" value="Genomic_DNA"/>
</dbReference>
<reference evidence="6 8" key="1">
    <citation type="journal article" date="2014" name="BMC Genomics">
        <title>Genome sequence of Anopheles sinensis provides insight into genetics basis of mosquito competence for malaria parasites.</title>
        <authorList>
            <person name="Zhou D."/>
            <person name="Zhang D."/>
            <person name="Ding G."/>
            <person name="Shi L."/>
            <person name="Hou Q."/>
            <person name="Ye Y."/>
            <person name="Xu Y."/>
            <person name="Zhou H."/>
            <person name="Xiong C."/>
            <person name="Li S."/>
            <person name="Yu J."/>
            <person name="Hong S."/>
            <person name="Yu X."/>
            <person name="Zou P."/>
            <person name="Chen C."/>
            <person name="Chang X."/>
            <person name="Wang W."/>
            <person name="Lv Y."/>
            <person name="Sun Y."/>
            <person name="Ma L."/>
            <person name="Shen B."/>
            <person name="Zhu C."/>
        </authorList>
    </citation>
    <scope>NUCLEOTIDE SEQUENCE [LARGE SCALE GENOMIC DNA]</scope>
</reference>
<keyword evidence="2" id="KW-0677">Repeat</keyword>
<organism evidence="6">
    <name type="scientific">Anopheles sinensis</name>
    <name type="common">Mosquito</name>
    <dbReference type="NCBI Taxonomy" id="74873"/>
    <lineage>
        <taxon>Eukaryota</taxon>
        <taxon>Metazoa</taxon>
        <taxon>Ecdysozoa</taxon>
        <taxon>Arthropoda</taxon>
        <taxon>Hexapoda</taxon>
        <taxon>Insecta</taxon>
        <taxon>Pterygota</taxon>
        <taxon>Neoptera</taxon>
        <taxon>Endopterygota</taxon>
        <taxon>Diptera</taxon>
        <taxon>Nematocera</taxon>
        <taxon>Culicoidea</taxon>
        <taxon>Culicidae</taxon>
        <taxon>Anophelinae</taxon>
        <taxon>Anopheles</taxon>
    </lineage>
</organism>
<evidence type="ECO:0000256" key="3">
    <source>
        <dbReference type="SAM" id="MobiDB-lite"/>
    </source>
</evidence>
<reference evidence="7" key="2">
    <citation type="submission" date="2020-05" db="UniProtKB">
        <authorList>
            <consortium name="EnsemblMetazoa"/>
        </authorList>
    </citation>
    <scope>IDENTIFICATION</scope>
</reference>
<keyword evidence="8" id="KW-1185">Reference proteome</keyword>
<dbReference type="PROSITE" id="PS51450">
    <property type="entry name" value="LRR"/>
    <property type="match status" value="1"/>
</dbReference>
<dbReference type="PANTHER" id="PTHR10662">
    <property type="entry name" value="NUCLEAR RNA EXPORT FACTOR"/>
    <property type="match status" value="1"/>
</dbReference>
<evidence type="ECO:0000313" key="8">
    <source>
        <dbReference type="Proteomes" id="UP000030765"/>
    </source>
</evidence>
<feature type="compositionally biased region" description="Basic and acidic residues" evidence="3">
    <location>
        <begin position="11"/>
        <end position="61"/>
    </location>
</feature>
<dbReference type="GO" id="GO:0003723">
    <property type="term" value="F:RNA binding"/>
    <property type="evidence" value="ECO:0007669"/>
    <property type="project" value="InterPro"/>
</dbReference>
<dbReference type="OMA" id="HIDEACE"/>
<name>A0A084VB62_ANOSI</name>
<keyword evidence="1" id="KW-0433">Leucine-rich repeat</keyword>
<feature type="region of interest" description="Disordered" evidence="3">
    <location>
        <begin position="1"/>
        <end position="76"/>
    </location>
</feature>
<dbReference type="GO" id="GO:0005634">
    <property type="term" value="C:nucleus"/>
    <property type="evidence" value="ECO:0007669"/>
    <property type="project" value="TreeGrafter"/>
</dbReference>
<dbReference type="GO" id="GO:0005737">
    <property type="term" value="C:cytoplasm"/>
    <property type="evidence" value="ECO:0007669"/>
    <property type="project" value="InterPro"/>
</dbReference>
<dbReference type="Pfam" id="PF09162">
    <property type="entry name" value="Tap-RNA_bind"/>
    <property type="match status" value="1"/>
</dbReference>
<dbReference type="Pfam" id="PF24048">
    <property type="entry name" value="LRR_NXF1-5"/>
    <property type="match status" value="1"/>
</dbReference>
<dbReference type="GO" id="GO:0016973">
    <property type="term" value="P:poly(A)+ mRNA export from nucleus"/>
    <property type="evidence" value="ECO:0007669"/>
    <property type="project" value="TreeGrafter"/>
</dbReference>
<evidence type="ECO:0000256" key="2">
    <source>
        <dbReference type="ARBA" id="ARBA00022737"/>
    </source>
</evidence>
<protein>
    <submittedName>
        <fullName evidence="6">AGAP002193-PA-like protein</fullName>
    </submittedName>
</protein>
<dbReference type="Proteomes" id="UP000030765">
    <property type="component" value="Unassembled WGS sequence"/>
</dbReference>
<dbReference type="OrthoDB" id="25872at2759"/>
<accession>A0A084VB62</accession>
<dbReference type="Gene3D" id="3.30.70.330">
    <property type="match status" value="1"/>
</dbReference>
<dbReference type="InterPro" id="IPR015245">
    <property type="entry name" value="Tap_RNA-bd"/>
</dbReference>
<evidence type="ECO:0000259" key="4">
    <source>
        <dbReference type="Pfam" id="PF09162"/>
    </source>
</evidence>
<evidence type="ECO:0000313" key="7">
    <source>
        <dbReference type="EnsemblMetazoa" id="ASIC001246-PA"/>
    </source>
</evidence>
<dbReference type="PANTHER" id="PTHR10662:SF22">
    <property type="entry name" value="NUCLEAR RNA EXPORT FACTOR 1"/>
    <property type="match status" value="1"/>
</dbReference>
<gene>
    <name evidence="6" type="ORF">ZHAS_00001246</name>
</gene>
<dbReference type="InterPro" id="IPR057125">
    <property type="entry name" value="NXF1/2/3/5-like_LRR"/>
</dbReference>
<dbReference type="InterPro" id="IPR030217">
    <property type="entry name" value="NXF_fam"/>
</dbReference>
<evidence type="ECO:0000259" key="5">
    <source>
        <dbReference type="Pfam" id="PF24048"/>
    </source>
</evidence>
<dbReference type="VEuPathDB" id="VectorBase:ASIC001246"/>
<evidence type="ECO:0000256" key="1">
    <source>
        <dbReference type="ARBA" id="ARBA00022614"/>
    </source>
</evidence>
<feature type="domain" description="Nuclear RNA export factor Tap RNA-binding" evidence="4">
    <location>
        <begin position="142"/>
        <end position="221"/>
    </location>
</feature>
<dbReference type="Gene3D" id="3.80.10.10">
    <property type="entry name" value="Ribonuclease Inhibitor"/>
    <property type="match status" value="1"/>
</dbReference>
<dbReference type="InterPro" id="IPR032675">
    <property type="entry name" value="LRR_dom_sf"/>
</dbReference>
<dbReference type="FunFam" id="3.80.10.10:FF:000384">
    <property type="entry name" value="Nuclear RNA export factor 1"/>
    <property type="match status" value="1"/>
</dbReference>
<dbReference type="EMBL" id="KE524288">
    <property type="protein sequence ID" value="KFB35206.1"/>
    <property type="molecule type" value="Genomic_DNA"/>
</dbReference>
<proteinExistence type="predicted"/>
<dbReference type="SUPFAM" id="SSF54928">
    <property type="entry name" value="RNA-binding domain, RBD"/>
    <property type="match status" value="1"/>
</dbReference>
<dbReference type="SUPFAM" id="SSF52058">
    <property type="entry name" value="L domain-like"/>
    <property type="match status" value="1"/>
</dbReference>
<sequence length="386" mass="45115">MPRNIRNGNFRGRDSRGGRYQGGDRHYDAGNQRYDHHDDRTERDDYNERNRNDRNMTDVKRRVSFKPSHGNRGNGRITEGIIRAHLNDDDEAMGGDTYNGDLRTFVNNRKNGIRRRSGSPIPRVGQNGNMNRQRLVQSNTTWYEVKIPYGHKYDKEFILRSIQQAITPNVFIPLYWRVIESAALFYVEDFKIAELIQKANRTIETPDRRRLILLVRNSQPNSPVNDQLKERMKQAMQKRYNPATKALNLEKFHADPDLSDIFCALARPQIILAAVDIISEHIPELEALNLNDNKLYMLDHLRSMANKIPNLKVLYLAKNKIPYINTLDSLKALKLQELNLEDNPLRQRYEDQTLYVRYRVPHGIGCCGHKLRHHHHHRLVDGVRSI</sequence>
<dbReference type="InterPro" id="IPR035979">
    <property type="entry name" value="RBD_domain_sf"/>
</dbReference>
<dbReference type="AlphaFoldDB" id="A0A084VB62"/>
<dbReference type="InterPro" id="IPR012677">
    <property type="entry name" value="Nucleotide-bd_a/b_plait_sf"/>
</dbReference>
<dbReference type="InterPro" id="IPR001611">
    <property type="entry name" value="Leu-rich_rpt"/>
</dbReference>
<feature type="domain" description="NXF1/2/3/5-like leucine-rich repeat" evidence="5">
    <location>
        <begin position="237"/>
        <end position="357"/>
    </location>
</feature>